<name>A0A2I0X7I5_9ASPA</name>
<dbReference type="AlphaFoldDB" id="A0A2I0X7I5"/>
<evidence type="ECO:0000313" key="3">
    <source>
        <dbReference type="Proteomes" id="UP000233837"/>
    </source>
</evidence>
<dbReference type="EMBL" id="KZ502070">
    <property type="protein sequence ID" value="PKU83889.1"/>
    <property type="molecule type" value="Genomic_DNA"/>
</dbReference>
<dbReference type="InterPro" id="IPR000477">
    <property type="entry name" value="RT_dom"/>
</dbReference>
<accession>A0A2I0X7I5</accession>
<dbReference type="PANTHER" id="PTHR33116">
    <property type="entry name" value="REVERSE TRANSCRIPTASE ZINC-BINDING DOMAIN-CONTAINING PROTEIN-RELATED-RELATED"/>
    <property type="match status" value="1"/>
</dbReference>
<dbReference type="Pfam" id="PF00078">
    <property type="entry name" value="RVT_1"/>
    <property type="match status" value="1"/>
</dbReference>
<protein>
    <submittedName>
        <fullName evidence="2">Ribonuclease H protein</fullName>
    </submittedName>
</protein>
<evidence type="ECO:0000259" key="1">
    <source>
        <dbReference type="PROSITE" id="PS50878"/>
    </source>
</evidence>
<organism evidence="2 3">
    <name type="scientific">Dendrobium catenatum</name>
    <dbReference type="NCBI Taxonomy" id="906689"/>
    <lineage>
        <taxon>Eukaryota</taxon>
        <taxon>Viridiplantae</taxon>
        <taxon>Streptophyta</taxon>
        <taxon>Embryophyta</taxon>
        <taxon>Tracheophyta</taxon>
        <taxon>Spermatophyta</taxon>
        <taxon>Magnoliopsida</taxon>
        <taxon>Liliopsida</taxon>
        <taxon>Asparagales</taxon>
        <taxon>Orchidaceae</taxon>
        <taxon>Epidendroideae</taxon>
        <taxon>Malaxideae</taxon>
        <taxon>Dendrobiinae</taxon>
        <taxon>Dendrobium</taxon>
    </lineage>
</organism>
<dbReference type="Proteomes" id="UP000233837">
    <property type="component" value="Unassembled WGS sequence"/>
</dbReference>
<sequence>MIEDRSGFRQGCPLSPFLFVMCSQLLSNAFLQRGNSIGVGISSNGPKVSHLLYANDIIIFSNAQMKSIKIIKDILGDFCRWTGQKINLQKLNIVFGKSVGTRRRKKISKVFNCKEVKEFNYLGIKVTLRRLSRTDFQFIIDKAMSMLGIWGNKLISLGGKITLANSVLLSYPSFHSSLSMVPKQTLYEVVKLCRKFIWNKNDGSAGMHYVSWELLCKPRSCGGLGINSCSKKAGPLRARLAWRYNQF</sequence>
<keyword evidence="3" id="KW-1185">Reference proteome</keyword>
<reference evidence="2 3" key="1">
    <citation type="journal article" date="2016" name="Sci. Rep.">
        <title>The Dendrobium catenatum Lindl. genome sequence provides insights into polysaccharide synthase, floral development and adaptive evolution.</title>
        <authorList>
            <person name="Zhang G.Q."/>
            <person name="Xu Q."/>
            <person name="Bian C."/>
            <person name="Tsai W.C."/>
            <person name="Yeh C.M."/>
            <person name="Liu K.W."/>
            <person name="Yoshida K."/>
            <person name="Zhang L.S."/>
            <person name="Chang S.B."/>
            <person name="Chen F."/>
            <person name="Shi Y."/>
            <person name="Su Y.Y."/>
            <person name="Zhang Y.Q."/>
            <person name="Chen L.J."/>
            <person name="Yin Y."/>
            <person name="Lin M."/>
            <person name="Huang H."/>
            <person name="Deng H."/>
            <person name="Wang Z.W."/>
            <person name="Zhu S.L."/>
            <person name="Zhao X."/>
            <person name="Deng C."/>
            <person name="Niu S.C."/>
            <person name="Huang J."/>
            <person name="Wang M."/>
            <person name="Liu G.H."/>
            <person name="Yang H.J."/>
            <person name="Xiao X.J."/>
            <person name="Hsiao Y.Y."/>
            <person name="Wu W.L."/>
            <person name="Chen Y.Y."/>
            <person name="Mitsuda N."/>
            <person name="Ohme-Takagi M."/>
            <person name="Luo Y.B."/>
            <person name="Van de Peer Y."/>
            <person name="Liu Z.J."/>
        </authorList>
    </citation>
    <scope>NUCLEOTIDE SEQUENCE [LARGE SCALE GENOMIC DNA]</scope>
    <source>
        <tissue evidence="2">The whole plant</tissue>
    </source>
</reference>
<dbReference type="STRING" id="906689.A0A2I0X7I5"/>
<reference evidence="2 3" key="2">
    <citation type="journal article" date="2017" name="Nature">
        <title>The Apostasia genome and the evolution of orchids.</title>
        <authorList>
            <person name="Zhang G.Q."/>
            <person name="Liu K.W."/>
            <person name="Li Z."/>
            <person name="Lohaus R."/>
            <person name="Hsiao Y.Y."/>
            <person name="Niu S.C."/>
            <person name="Wang J.Y."/>
            <person name="Lin Y.C."/>
            <person name="Xu Q."/>
            <person name="Chen L.J."/>
            <person name="Yoshida K."/>
            <person name="Fujiwara S."/>
            <person name="Wang Z.W."/>
            <person name="Zhang Y.Q."/>
            <person name="Mitsuda N."/>
            <person name="Wang M."/>
            <person name="Liu G.H."/>
            <person name="Pecoraro L."/>
            <person name="Huang H.X."/>
            <person name="Xiao X.J."/>
            <person name="Lin M."/>
            <person name="Wu X.Y."/>
            <person name="Wu W.L."/>
            <person name="Chen Y.Y."/>
            <person name="Chang S.B."/>
            <person name="Sakamoto S."/>
            <person name="Ohme-Takagi M."/>
            <person name="Yagi M."/>
            <person name="Zeng S.J."/>
            <person name="Shen C.Y."/>
            <person name="Yeh C.M."/>
            <person name="Luo Y.B."/>
            <person name="Tsai W.C."/>
            <person name="Van de Peer Y."/>
            <person name="Liu Z.J."/>
        </authorList>
    </citation>
    <scope>NUCLEOTIDE SEQUENCE [LARGE SCALE GENOMIC DNA]</scope>
    <source>
        <tissue evidence="2">The whole plant</tissue>
    </source>
</reference>
<dbReference type="PROSITE" id="PS50878">
    <property type="entry name" value="RT_POL"/>
    <property type="match status" value="1"/>
</dbReference>
<dbReference type="PANTHER" id="PTHR33116:SF86">
    <property type="entry name" value="REVERSE TRANSCRIPTASE DOMAIN-CONTAINING PROTEIN"/>
    <property type="match status" value="1"/>
</dbReference>
<gene>
    <name evidence="2" type="ORF">MA16_Dca006364</name>
</gene>
<proteinExistence type="predicted"/>
<feature type="domain" description="Reverse transcriptase" evidence="1">
    <location>
        <begin position="1"/>
        <end position="126"/>
    </location>
</feature>
<dbReference type="SUPFAM" id="SSF56672">
    <property type="entry name" value="DNA/RNA polymerases"/>
    <property type="match status" value="1"/>
</dbReference>
<dbReference type="InterPro" id="IPR043502">
    <property type="entry name" value="DNA/RNA_pol_sf"/>
</dbReference>
<evidence type="ECO:0000313" key="2">
    <source>
        <dbReference type="EMBL" id="PKU83889.1"/>
    </source>
</evidence>